<dbReference type="Proteomes" id="UP000266861">
    <property type="component" value="Unassembled WGS sequence"/>
</dbReference>
<accession>A0A397IRE2</accession>
<dbReference type="EMBL" id="PQFF01000187">
    <property type="protein sequence ID" value="RHZ76326.1"/>
    <property type="molecule type" value="Genomic_DNA"/>
</dbReference>
<evidence type="ECO:0000259" key="1">
    <source>
        <dbReference type="PROSITE" id="PS51886"/>
    </source>
</evidence>
<evidence type="ECO:0000313" key="2">
    <source>
        <dbReference type="EMBL" id="RHZ76326.1"/>
    </source>
</evidence>
<keyword evidence="3" id="KW-1185">Reference proteome</keyword>
<dbReference type="Pfam" id="PF07534">
    <property type="entry name" value="TLD"/>
    <property type="match status" value="1"/>
</dbReference>
<organism evidence="2 3">
    <name type="scientific">Diversispora epigaea</name>
    <dbReference type="NCBI Taxonomy" id="1348612"/>
    <lineage>
        <taxon>Eukaryota</taxon>
        <taxon>Fungi</taxon>
        <taxon>Fungi incertae sedis</taxon>
        <taxon>Mucoromycota</taxon>
        <taxon>Glomeromycotina</taxon>
        <taxon>Glomeromycetes</taxon>
        <taxon>Diversisporales</taxon>
        <taxon>Diversisporaceae</taxon>
        <taxon>Diversispora</taxon>
    </lineage>
</organism>
<evidence type="ECO:0000313" key="3">
    <source>
        <dbReference type="Proteomes" id="UP000266861"/>
    </source>
</evidence>
<protein>
    <recommendedName>
        <fullName evidence="1">TLDc domain-containing protein</fullName>
    </recommendedName>
</protein>
<name>A0A397IRE2_9GLOM</name>
<dbReference type="PROSITE" id="PS51886">
    <property type="entry name" value="TLDC"/>
    <property type="match status" value="1"/>
</dbReference>
<proteinExistence type="predicted"/>
<gene>
    <name evidence="2" type="ORF">Glove_199g40</name>
</gene>
<dbReference type="AlphaFoldDB" id="A0A397IRE2"/>
<dbReference type="InterPro" id="IPR006571">
    <property type="entry name" value="TLDc_dom"/>
</dbReference>
<reference evidence="2 3" key="1">
    <citation type="submission" date="2018-08" db="EMBL/GenBank/DDBJ databases">
        <title>Genome and evolution of the arbuscular mycorrhizal fungus Diversispora epigaea (formerly Glomus versiforme) and its bacterial endosymbionts.</title>
        <authorList>
            <person name="Sun X."/>
            <person name="Fei Z."/>
            <person name="Harrison M."/>
        </authorList>
    </citation>
    <scope>NUCLEOTIDE SEQUENCE [LARGE SCALE GENOMIC DNA]</scope>
    <source>
        <strain evidence="2 3">IT104</strain>
    </source>
</reference>
<dbReference type="OrthoDB" id="2484119at2759"/>
<sequence length="215" mass="24291">MVTANELEIEKLTKKLENHFIETKSSWLKSNFFLVYRSIFSGNNFKGLEKFCNDIVAKYPSLIFDAGDFISLRGSALVSLFKRDDLQLEENDLEQYLIDSNQPVESIILPPRRIFVQNLPTQFRLILRGSVSGFEPQTFWNICNGQASTVLIMKVKGTDEILGGYNPLIWDANAAANSGDGGSWEKTNDSFIFSLKNGNIQNSILSRIKMSDYAI</sequence>
<feature type="domain" description="TLDc" evidence="1">
    <location>
        <begin position="96"/>
        <end position="215"/>
    </location>
</feature>
<comment type="caution">
    <text evidence="2">The sequence shown here is derived from an EMBL/GenBank/DDBJ whole genome shotgun (WGS) entry which is preliminary data.</text>
</comment>